<dbReference type="GO" id="GO:0000151">
    <property type="term" value="C:ubiquitin ligase complex"/>
    <property type="evidence" value="ECO:0007669"/>
    <property type="project" value="EnsemblFungi"/>
</dbReference>
<dbReference type="Gene3D" id="1.25.40.10">
    <property type="entry name" value="Tetratricopeptide repeat domain"/>
    <property type="match status" value="1"/>
</dbReference>
<evidence type="ECO:0000259" key="3">
    <source>
        <dbReference type="PROSITE" id="PS51048"/>
    </source>
</evidence>
<dbReference type="AlphaFoldDB" id="Q75EE3"/>
<organism evidence="5 6">
    <name type="scientific">Eremothecium gossypii (strain ATCC 10895 / CBS 109.51 / FGSC 9923 / NRRL Y-1056)</name>
    <name type="common">Yeast</name>
    <name type="synonym">Ashbya gossypii</name>
    <dbReference type="NCBI Taxonomy" id="284811"/>
    <lineage>
        <taxon>Eukaryota</taxon>
        <taxon>Fungi</taxon>
        <taxon>Dikarya</taxon>
        <taxon>Ascomycota</taxon>
        <taxon>Saccharomycotina</taxon>
        <taxon>Saccharomycetes</taxon>
        <taxon>Saccharomycetales</taxon>
        <taxon>Saccharomycetaceae</taxon>
        <taxon>Eremothecium</taxon>
    </lineage>
</organism>
<dbReference type="GO" id="GO:0030674">
    <property type="term" value="F:protein-macromolecule adaptor activity"/>
    <property type="evidence" value="ECO:0007669"/>
    <property type="project" value="EnsemblFungi"/>
</dbReference>
<dbReference type="OMA" id="KWEINAK"/>
<keyword evidence="6" id="KW-1185">Reference proteome</keyword>
<feature type="domain" description="CS" evidence="4">
    <location>
        <begin position="165"/>
        <end position="258"/>
    </location>
</feature>
<dbReference type="FunFam" id="2.60.40.790:FF:000081">
    <property type="entry name" value="Phosphatase-like protein, putative"/>
    <property type="match status" value="1"/>
</dbReference>
<dbReference type="Pfam" id="PF05002">
    <property type="entry name" value="SGS"/>
    <property type="match status" value="1"/>
</dbReference>
<reference evidence="6" key="2">
    <citation type="journal article" date="2013" name="G3 (Bethesda)">
        <title>Genomes of Ashbya fungi isolated from insects reveal four mating-type loci, numerous translocations, lack of transposons, and distinct gene duplications.</title>
        <authorList>
            <person name="Dietrich F.S."/>
            <person name="Voegeli S."/>
            <person name="Kuo S."/>
            <person name="Philippsen P."/>
        </authorList>
    </citation>
    <scope>GENOME REANNOTATION</scope>
    <source>
        <strain evidence="6">ATCC 10895 / CBS 109.51 / FGSC 9923 / NRRL Y-1056</strain>
    </source>
</reference>
<dbReference type="Gene3D" id="2.60.40.790">
    <property type="match status" value="1"/>
</dbReference>
<dbReference type="InterPro" id="IPR011990">
    <property type="entry name" value="TPR-like_helical_dom_sf"/>
</dbReference>
<dbReference type="Pfam" id="PF04969">
    <property type="entry name" value="CS"/>
    <property type="match status" value="1"/>
</dbReference>
<comment type="similarity">
    <text evidence="1">Belongs to the SGT1 family.</text>
</comment>
<feature type="compositionally biased region" description="Basic and acidic residues" evidence="2">
    <location>
        <begin position="145"/>
        <end position="154"/>
    </location>
</feature>
<evidence type="ECO:0000313" key="6">
    <source>
        <dbReference type="Proteomes" id="UP000000591"/>
    </source>
</evidence>
<reference evidence="5 6" key="1">
    <citation type="journal article" date="2004" name="Science">
        <title>The Ashbya gossypii genome as a tool for mapping the ancient Saccharomyces cerevisiae genome.</title>
        <authorList>
            <person name="Dietrich F.S."/>
            <person name="Voegeli S."/>
            <person name="Brachat S."/>
            <person name="Lerch A."/>
            <person name="Gates K."/>
            <person name="Steiner S."/>
            <person name="Mohr C."/>
            <person name="Pohlmann R."/>
            <person name="Luedi P."/>
            <person name="Choi S."/>
            <person name="Wing R.A."/>
            <person name="Flavier A."/>
            <person name="Gaffney T.D."/>
            <person name="Philippsen P."/>
        </authorList>
    </citation>
    <scope>NUCLEOTIDE SEQUENCE [LARGE SCALE GENOMIC DNA]</scope>
    <source>
        <strain evidence="6">ATCC 10895 / CBS 109.51 / FGSC 9923 / NRRL Y-1056</strain>
    </source>
</reference>
<dbReference type="PROSITE" id="PS51203">
    <property type="entry name" value="CS"/>
    <property type="match status" value="1"/>
</dbReference>
<dbReference type="InterPro" id="IPR008978">
    <property type="entry name" value="HSP20-like_chaperone"/>
</dbReference>
<dbReference type="InterPro" id="IPR007699">
    <property type="entry name" value="SGS_dom"/>
</dbReference>
<dbReference type="GO" id="GO:0005783">
    <property type="term" value="C:endoplasmic reticulum"/>
    <property type="evidence" value="ECO:0007669"/>
    <property type="project" value="EnsemblFungi"/>
</dbReference>
<dbReference type="FunFam" id="1.25.40.10:FF:001719">
    <property type="entry name" value="Sgt1p"/>
    <property type="match status" value="1"/>
</dbReference>
<dbReference type="HOGENOM" id="CLU_039532_3_0_1"/>
<dbReference type="GO" id="GO:0005829">
    <property type="term" value="C:cytosol"/>
    <property type="evidence" value="ECO:0007669"/>
    <property type="project" value="EnsemblFungi"/>
</dbReference>
<dbReference type="FunCoup" id="Q75EE3">
    <property type="interactions" value="1069"/>
</dbReference>
<dbReference type="KEGG" id="ago:AGOS_AAR138C"/>
<dbReference type="SUPFAM" id="SSF48452">
    <property type="entry name" value="TPR-like"/>
    <property type="match status" value="1"/>
</dbReference>
<name>Q75EE3_EREGS</name>
<dbReference type="CDD" id="cd06466">
    <property type="entry name" value="p23_CS_SGT1_like"/>
    <property type="match status" value="1"/>
</dbReference>
<feature type="domain" description="SGS" evidence="3">
    <location>
        <begin position="286"/>
        <end position="368"/>
    </location>
</feature>
<evidence type="ECO:0000256" key="2">
    <source>
        <dbReference type="SAM" id="MobiDB-lite"/>
    </source>
</evidence>
<evidence type="ECO:0000256" key="1">
    <source>
        <dbReference type="ARBA" id="ARBA00008509"/>
    </source>
</evidence>
<dbReference type="eggNOG" id="KOG1309">
    <property type="taxonomic scope" value="Eukaryota"/>
</dbReference>
<accession>Q75EE3</accession>
<dbReference type="GO" id="GO:0051382">
    <property type="term" value="P:kinetochore assembly"/>
    <property type="evidence" value="ECO:0007669"/>
    <property type="project" value="EnsemblFungi"/>
</dbReference>
<evidence type="ECO:0000259" key="4">
    <source>
        <dbReference type="PROSITE" id="PS51203"/>
    </source>
</evidence>
<dbReference type="PROSITE" id="PS51048">
    <property type="entry name" value="SGS"/>
    <property type="match status" value="1"/>
</dbReference>
<protein>
    <submittedName>
        <fullName evidence="5">AAR138Cp</fullName>
    </submittedName>
</protein>
<dbReference type="SUPFAM" id="SSF49764">
    <property type="entry name" value="HSP20-like chaperones"/>
    <property type="match status" value="1"/>
</dbReference>
<dbReference type="GO" id="GO:0006515">
    <property type="term" value="P:protein quality control for misfolded or incompletely synthesized proteins"/>
    <property type="evidence" value="ECO:0007669"/>
    <property type="project" value="EnsemblFungi"/>
</dbReference>
<dbReference type="InterPro" id="IPR007052">
    <property type="entry name" value="CS_dom"/>
</dbReference>
<feature type="region of interest" description="Disordered" evidence="2">
    <location>
        <begin position="138"/>
        <end position="166"/>
    </location>
</feature>
<gene>
    <name evidence="5" type="ORF">AGOS_AAR138C</name>
</gene>
<dbReference type="OrthoDB" id="1898560at2759"/>
<dbReference type="InterPro" id="IPR044563">
    <property type="entry name" value="Sgt1-like"/>
</dbReference>
<dbReference type="STRING" id="284811.Q75EE3"/>
<dbReference type="RefSeq" id="NP_982680.1">
    <property type="nucleotide sequence ID" value="NM_208033.1"/>
</dbReference>
<dbReference type="EMBL" id="AE016814">
    <property type="protein sequence ID" value="AAS50504.1"/>
    <property type="molecule type" value="Genomic_DNA"/>
</dbReference>
<dbReference type="GO" id="GO:0051087">
    <property type="term" value="F:protein-folding chaperone binding"/>
    <property type="evidence" value="ECO:0007669"/>
    <property type="project" value="EnsemblFungi"/>
</dbReference>
<sequence>MPIEVDLKNAYRLLYDEKEPEKALELYDNVLQQSSTNLIALIYKAAALEKLYYSTKSWHSDGTLEEARGLLEKALDLAEQRGDRGKLALVNFRAFVYHFNRREYAAAEPYMTRAKQLGYDDATLGIWEANLEKKLKKAAAPGAAENRDEPKAPTEEPASAEQHAPVKSRMEWYQTTQKVTISLFVSKLPRSHSEVIVQVVNGKDLTVSYPITAGGSEFQYSLTLAHPVDSECYSVVVLTKKVEVVLQKKDSIHWKTLEDVGQGDVQSFPAEHASVDSAPSNSSNLQYPSSSRKKINWDALELDEAEDDQQSADAFFQSLYANADPDTKRAMMKSFLESGGTALNTDWNEVSKGRIEPSLPDGVEMKEF</sequence>
<dbReference type="PANTHER" id="PTHR45862">
    <property type="entry name" value="PROTEIN SGT1 HOMOLOG"/>
    <property type="match status" value="1"/>
</dbReference>
<evidence type="ECO:0000313" key="5">
    <source>
        <dbReference type="EMBL" id="AAS50504.1"/>
    </source>
</evidence>
<proteinExistence type="inferred from homology"/>
<dbReference type="Proteomes" id="UP000000591">
    <property type="component" value="Chromosome I"/>
</dbReference>
<dbReference type="GeneID" id="4618604"/>
<dbReference type="InParanoid" id="Q75EE3"/>